<feature type="compositionally biased region" description="Polar residues" evidence="1">
    <location>
        <begin position="105"/>
        <end position="126"/>
    </location>
</feature>
<dbReference type="EMBL" id="BMAV01025244">
    <property type="protein sequence ID" value="GFS39917.1"/>
    <property type="molecule type" value="Genomic_DNA"/>
</dbReference>
<feature type="region of interest" description="Disordered" evidence="1">
    <location>
        <begin position="430"/>
        <end position="503"/>
    </location>
</feature>
<gene>
    <name evidence="3" type="primary">AVEN_36400_1</name>
    <name evidence="3" type="ORF">TNIN_1661</name>
</gene>
<evidence type="ECO:0000256" key="1">
    <source>
        <dbReference type="SAM" id="MobiDB-lite"/>
    </source>
</evidence>
<keyword evidence="4" id="KW-1185">Reference proteome</keyword>
<dbReference type="AlphaFoldDB" id="A0A8X6KCQ5"/>
<accession>A0A8X6KCQ5</accession>
<feature type="compositionally biased region" description="Basic and acidic residues" evidence="1">
    <location>
        <begin position="461"/>
        <end position="476"/>
    </location>
</feature>
<proteinExistence type="predicted"/>
<sequence length="629" mass="70293">MVPLVFLVLLFSSTVYATSVRREPQYSPAISMNHEPTIYASASEMSPYPQHLDLDTLKNMPLVILNPQTPLQVNMIRGENMPDLYKSLTPERIMKLLGAAASNSARQKSFSQQTESPRQAKSLNFDSSQTSSTFSFPLSGHHSFIPQMPSGSISRPFHTHPPSMGWQQRFRNSFSNMFPFTKPLTGMSTANRPIFMPHHQNGFHQPDSFIPFQQHLYHAPTNAWNQFQPAHSLPAEFSTASSFSQPTKLQLGSYFNPFRHRAPQQHFGGDLAMSGSTLMPHRFIPAANHHFAHYVSHVPKHKPLFNNIGGLKGASLEIRNAFADFTDSHEHGPEVGQRFGSVGHVMNKFLDMMGLGPGGGISADEDGSFGGAGNWAAMDSTPISRSLDFYPGYGNQAHLDDIDDFPIFLEDITEKFLTKMNLTHLLAKDSKKNETDEKSPPPADKKKPEEMKMKSTPIDNKMNKTDKSSPSKKDLPGKQGSAIPMSNPQYVPAQPLDMMPKNKEKTSSNCKGCFYRCCSRRQNTSCSDIQKLPCKSNDERAPEPPSYSPAQPLPQHETETNPNKLVDEDILRPWVPVSNGYGYVERRPKSFVDVTQTSELPKGLKIVRQVLSIPQACNINRLQAFDEDF</sequence>
<evidence type="ECO:0000256" key="2">
    <source>
        <dbReference type="SAM" id="SignalP"/>
    </source>
</evidence>
<protein>
    <submittedName>
        <fullName evidence="3">Uncharacterized protein</fullName>
    </submittedName>
</protein>
<feature type="region of interest" description="Disordered" evidence="1">
    <location>
        <begin position="529"/>
        <end position="562"/>
    </location>
</feature>
<evidence type="ECO:0000313" key="3">
    <source>
        <dbReference type="EMBL" id="GFS39917.1"/>
    </source>
</evidence>
<feature type="signal peptide" evidence="2">
    <location>
        <begin position="1"/>
        <end position="17"/>
    </location>
</feature>
<comment type="caution">
    <text evidence="3">The sequence shown here is derived from an EMBL/GenBank/DDBJ whole genome shotgun (WGS) entry which is preliminary data.</text>
</comment>
<feature type="compositionally biased region" description="Basic and acidic residues" evidence="1">
    <location>
        <begin position="430"/>
        <end position="453"/>
    </location>
</feature>
<evidence type="ECO:0000313" key="4">
    <source>
        <dbReference type="Proteomes" id="UP000886998"/>
    </source>
</evidence>
<feature type="region of interest" description="Disordered" evidence="1">
    <location>
        <begin position="105"/>
        <end position="128"/>
    </location>
</feature>
<feature type="chain" id="PRO_5036475682" evidence="2">
    <location>
        <begin position="18"/>
        <end position="629"/>
    </location>
</feature>
<reference evidence="3" key="1">
    <citation type="submission" date="2020-08" db="EMBL/GenBank/DDBJ databases">
        <title>Multicomponent nature underlies the extraordinary mechanical properties of spider dragline silk.</title>
        <authorList>
            <person name="Kono N."/>
            <person name="Nakamura H."/>
            <person name="Mori M."/>
            <person name="Yoshida Y."/>
            <person name="Ohtoshi R."/>
            <person name="Malay A.D."/>
            <person name="Moran D.A.P."/>
            <person name="Tomita M."/>
            <person name="Numata K."/>
            <person name="Arakawa K."/>
        </authorList>
    </citation>
    <scope>NUCLEOTIDE SEQUENCE</scope>
</reference>
<keyword evidence="2" id="KW-0732">Signal</keyword>
<name>A0A8X6KCQ5_9ARAC</name>
<dbReference type="Proteomes" id="UP000886998">
    <property type="component" value="Unassembled WGS sequence"/>
</dbReference>
<organism evidence="3 4">
    <name type="scientific">Trichonephila inaurata madagascariensis</name>
    <dbReference type="NCBI Taxonomy" id="2747483"/>
    <lineage>
        <taxon>Eukaryota</taxon>
        <taxon>Metazoa</taxon>
        <taxon>Ecdysozoa</taxon>
        <taxon>Arthropoda</taxon>
        <taxon>Chelicerata</taxon>
        <taxon>Arachnida</taxon>
        <taxon>Araneae</taxon>
        <taxon>Araneomorphae</taxon>
        <taxon>Entelegynae</taxon>
        <taxon>Araneoidea</taxon>
        <taxon>Nephilidae</taxon>
        <taxon>Trichonephila</taxon>
        <taxon>Trichonephila inaurata</taxon>
    </lineage>
</organism>
<dbReference type="OrthoDB" id="6424402at2759"/>